<comment type="similarity">
    <text evidence="1">Belongs to the C/M/P thioester hydrolase family.</text>
</comment>
<evidence type="ECO:0000256" key="2">
    <source>
        <dbReference type="ARBA" id="ARBA00022801"/>
    </source>
</evidence>
<dbReference type="Gene3D" id="2.40.160.210">
    <property type="entry name" value="Acyl-CoA thioesterase, double hotdog domain"/>
    <property type="match status" value="1"/>
</dbReference>
<evidence type="ECO:0000256" key="1">
    <source>
        <dbReference type="ARBA" id="ARBA00006538"/>
    </source>
</evidence>
<comment type="caution">
    <text evidence="5">The sequence shown here is derived from an EMBL/GenBank/DDBJ whole genome shotgun (WGS) entry which is preliminary data.</text>
</comment>
<evidence type="ECO:0000259" key="3">
    <source>
        <dbReference type="Pfam" id="PF13622"/>
    </source>
</evidence>
<accession>A0ABV3FQU5</accession>
<dbReference type="RefSeq" id="WP_357781725.1">
    <property type="nucleotide sequence ID" value="NZ_JBFAKC010000004.1"/>
</dbReference>
<dbReference type="SUPFAM" id="SSF54637">
    <property type="entry name" value="Thioesterase/thiol ester dehydrase-isomerase"/>
    <property type="match status" value="2"/>
</dbReference>
<dbReference type="Pfam" id="PF20789">
    <property type="entry name" value="4HBT_3C"/>
    <property type="match status" value="1"/>
</dbReference>
<gene>
    <name evidence="5" type="ORF">AB0I48_09160</name>
</gene>
<dbReference type="InterPro" id="IPR042171">
    <property type="entry name" value="Acyl-CoA_hotdog"/>
</dbReference>
<dbReference type="EMBL" id="JBFAKC010000004">
    <property type="protein sequence ID" value="MEV0707718.1"/>
    <property type="molecule type" value="Genomic_DNA"/>
</dbReference>
<keyword evidence="2" id="KW-0378">Hydrolase</keyword>
<reference evidence="5 6" key="1">
    <citation type="submission" date="2024-06" db="EMBL/GenBank/DDBJ databases">
        <title>The Natural Products Discovery Center: Release of the First 8490 Sequenced Strains for Exploring Actinobacteria Biosynthetic Diversity.</title>
        <authorList>
            <person name="Kalkreuter E."/>
            <person name="Kautsar S.A."/>
            <person name="Yang D."/>
            <person name="Bader C.D."/>
            <person name="Teijaro C.N."/>
            <person name="Fluegel L."/>
            <person name="Davis C.M."/>
            <person name="Simpson J.R."/>
            <person name="Lauterbach L."/>
            <person name="Steele A.D."/>
            <person name="Gui C."/>
            <person name="Meng S."/>
            <person name="Li G."/>
            <person name="Viehrig K."/>
            <person name="Ye F."/>
            <person name="Su P."/>
            <person name="Kiefer A.F."/>
            <person name="Nichols A."/>
            <person name="Cepeda A.J."/>
            <person name="Yan W."/>
            <person name="Fan B."/>
            <person name="Jiang Y."/>
            <person name="Adhikari A."/>
            <person name="Zheng C.-J."/>
            <person name="Schuster L."/>
            <person name="Cowan T.M."/>
            <person name="Smanski M.J."/>
            <person name="Chevrette M.G."/>
            <person name="De Carvalho L.P.S."/>
            <person name="Shen B."/>
        </authorList>
    </citation>
    <scope>NUCLEOTIDE SEQUENCE [LARGE SCALE GENOMIC DNA]</scope>
    <source>
        <strain evidence="5 6">NPDC050403</strain>
    </source>
</reference>
<dbReference type="Pfam" id="PF13622">
    <property type="entry name" value="4HBT_3"/>
    <property type="match status" value="1"/>
</dbReference>
<dbReference type="InterPro" id="IPR049449">
    <property type="entry name" value="TesB_ACOT8-like_N"/>
</dbReference>
<organism evidence="5 6">
    <name type="scientific">Nocardia aurea</name>
    <dbReference type="NCBI Taxonomy" id="2144174"/>
    <lineage>
        <taxon>Bacteria</taxon>
        <taxon>Bacillati</taxon>
        <taxon>Actinomycetota</taxon>
        <taxon>Actinomycetes</taxon>
        <taxon>Mycobacteriales</taxon>
        <taxon>Nocardiaceae</taxon>
        <taxon>Nocardia</taxon>
    </lineage>
</organism>
<dbReference type="PANTHER" id="PTHR11066">
    <property type="entry name" value="ACYL-COA THIOESTERASE"/>
    <property type="match status" value="1"/>
</dbReference>
<dbReference type="InterPro" id="IPR003703">
    <property type="entry name" value="Acyl_CoA_thio"/>
</dbReference>
<proteinExistence type="inferred from homology"/>
<dbReference type="Proteomes" id="UP001551695">
    <property type="component" value="Unassembled WGS sequence"/>
</dbReference>
<feature type="domain" description="Acyl-CoA thioesterase-like N-terminal HotDog" evidence="3">
    <location>
        <begin position="101"/>
        <end position="175"/>
    </location>
</feature>
<keyword evidence="6" id="KW-1185">Reference proteome</keyword>
<feature type="domain" description="Acyl-CoA thioesterase-like C-terminal" evidence="4">
    <location>
        <begin position="212"/>
        <end position="329"/>
    </location>
</feature>
<evidence type="ECO:0000313" key="6">
    <source>
        <dbReference type="Proteomes" id="UP001551695"/>
    </source>
</evidence>
<dbReference type="InterPro" id="IPR029069">
    <property type="entry name" value="HotDog_dom_sf"/>
</dbReference>
<protein>
    <submittedName>
        <fullName evidence="5">Acyl-CoA thioesterase domain-containing protein</fullName>
    </submittedName>
</protein>
<evidence type="ECO:0000259" key="4">
    <source>
        <dbReference type="Pfam" id="PF20789"/>
    </source>
</evidence>
<dbReference type="CDD" id="cd03444">
    <property type="entry name" value="Thioesterase_II_repeat1"/>
    <property type="match status" value="1"/>
</dbReference>
<evidence type="ECO:0000313" key="5">
    <source>
        <dbReference type="EMBL" id="MEV0707718.1"/>
    </source>
</evidence>
<dbReference type="InterPro" id="IPR049450">
    <property type="entry name" value="ACOT8-like_C"/>
</dbReference>
<name>A0ABV3FQU5_9NOCA</name>
<dbReference type="PANTHER" id="PTHR11066:SF34">
    <property type="entry name" value="ACYL-COENZYME A THIOESTERASE 8"/>
    <property type="match status" value="1"/>
</dbReference>
<sequence length="334" mass="36529">MTSPSWTFSGARVVDLTQHSLPVQHRLNVAARVFEETVSRAATATGGARTYSFTRKGADVPADWSDLLRCLELRSVLARSPESDSDTAIFEADSQHLELDRLFGGQVLAQFVRVAAAACPDKAVKSLHVQFIREGKGRRAVRYVARHVRIGRSFATLAIAAEQDGRVLATASVSLHVIESGPESRAFTSAVPSVLSPRFHIGHGLLPWEARSADDLNALTAQPPDYDLWMRTPTVDPALAEALVAYASDMNLIGTALRPFAGYNHHGNGSAWTAATTSHTVWFHRPFRTDDWLLLRHHSPVAAHSRCFGRGDVFTENGTLVASFAQEGLLRFHS</sequence>